<comment type="caution">
    <text evidence="2">The sequence shown here is derived from an EMBL/GenBank/DDBJ whole genome shotgun (WGS) entry which is preliminary data.</text>
</comment>
<dbReference type="AlphaFoldDB" id="A0AAD7D3U3"/>
<sequence length="214" mass="22938">MTPTLNRASSWATAVAEAGGCTCHYGGVHFPFYPYTGPSAEWAEASEASETLAPVEVLEAVNPGGTSVPSTEPVDSLLHPDTATDPPASNKPSVLPGPTLGWAHRLLRERCPACFGLETWGRPLSEGNDVQLSADGCFSYRHLRSAGDGLISYDPSYFISKEKVDTIRERIATTRRQKPAPITPSISQEAIDACEASRDAANEKKQKPTGGRRP</sequence>
<dbReference type="Proteomes" id="UP001221757">
    <property type="component" value="Unassembled WGS sequence"/>
</dbReference>
<accession>A0AAD7D3U3</accession>
<name>A0AAD7D3U3_MYCRO</name>
<dbReference type="EMBL" id="JARKIE010000137">
    <property type="protein sequence ID" value="KAJ7677529.1"/>
    <property type="molecule type" value="Genomic_DNA"/>
</dbReference>
<feature type="compositionally biased region" description="Basic and acidic residues" evidence="1">
    <location>
        <begin position="195"/>
        <end position="206"/>
    </location>
</feature>
<keyword evidence="3" id="KW-1185">Reference proteome</keyword>
<gene>
    <name evidence="2" type="ORF">B0H17DRAFT_1139544</name>
</gene>
<evidence type="ECO:0000256" key="1">
    <source>
        <dbReference type="SAM" id="MobiDB-lite"/>
    </source>
</evidence>
<protein>
    <submittedName>
        <fullName evidence="2">Uncharacterized protein</fullName>
    </submittedName>
</protein>
<feature type="region of interest" description="Disordered" evidence="1">
    <location>
        <begin position="175"/>
        <end position="214"/>
    </location>
</feature>
<proteinExistence type="predicted"/>
<evidence type="ECO:0000313" key="3">
    <source>
        <dbReference type="Proteomes" id="UP001221757"/>
    </source>
</evidence>
<organism evidence="2 3">
    <name type="scientific">Mycena rosella</name>
    <name type="common">Pink bonnet</name>
    <name type="synonym">Agaricus rosellus</name>
    <dbReference type="NCBI Taxonomy" id="1033263"/>
    <lineage>
        <taxon>Eukaryota</taxon>
        <taxon>Fungi</taxon>
        <taxon>Dikarya</taxon>
        <taxon>Basidiomycota</taxon>
        <taxon>Agaricomycotina</taxon>
        <taxon>Agaricomycetes</taxon>
        <taxon>Agaricomycetidae</taxon>
        <taxon>Agaricales</taxon>
        <taxon>Marasmiineae</taxon>
        <taxon>Mycenaceae</taxon>
        <taxon>Mycena</taxon>
    </lineage>
</organism>
<feature type="region of interest" description="Disordered" evidence="1">
    <location>
        <begin position="61"/>
        <end position="96"/>
    </location>
</feature>
<reference evidence="2" key="1">
    <citation type="submission" date="2023-03" db="EMBL/GenBank/DDBJ databases">
        <title>Massive genome expansion in bonnet fungi (Mycena s.s.) driven by repeated elements and novel gene families across ecological guilds.</title>
        <authorList>
            <consortium name="Lawrence Berkeley National Laboratory"/>
            <person name="Harder C.B."/>
            <person name="Miyauchi S."/>
            <person name="Viragh M."/>
            <person name="Kuo A."/>
            <person name="Thoen E."/>
            <person name="Andreopoulos B."/>
            <person name="Lu D."/>
            <person name="Skrede I."/>
            <person name="Drula E."/>
            <person name="Henrissat B."/>
            <person name="Morin E."/>
            <person name="Kohler A."/>
            <person name="Barry K."/>
            <person name="LaButti K."/>
            <person name="Morin E."/>
            <person name="Salamov A."/>
            <person name="Lipzen A."/>
            <person name="Mereny Z."/>
            <person name="Hegedus B."/>
            <person name="Baldrian P."/>
            <person name="Stursova M."/>
            <person name="Weitz H."/>
            <person name="Taylor A."/>
            <person name="Grigoriev I.V."/>
            <person name="Nagy L.G."/>
            <person name="Martin F."/>
            <person name="Kauserud H."/>
        </authorList>
    </citation>
    <scope>NUCLEOTIDE SEQUENCE</scope>
    <source>
        <strain evidence="2">CBHHK067</strain>
    </source>
</reference>
<evidence type="ECO:0000313" key="2">
    <source>
        <dbReference type="EMBL" id="KAJ7677529.1"/>
    </source>
</evidence>